<gene>
    <name evidence="2" type="ORF">CIN_14680</name>
</gene>
<keyword evidence="1" id="KW-0812">Transmembrane</keyword>
<evidence type="ECO:0000256" key="1">
    <source>
        <dbReference type="SAM" id="Phobius"/>
    </source>
</evidence>
<dbReference type="InterPro" id="IPR021333">
    <property type="entry name" value="DUF2946"/>
</dbReference>
<keyword evidence="1" id="KW-1133">Transmembrane helix</keyword>
<accession>G6F1H2</accession>
<organism evidence="2 3">
    <name type="scientific">Commensalibacter intestini A911</name>
    <dbReference type="NCBI Taxonomy" id="1088868"/>
    <lineage>
        <taxon>Bacteria</taxon>
        <taxon>Pseudomonadati</taxon>
        <taxon>Pseudomonadota</taxon>
        <taxon>Alphaproteobacteria</taxon>
        <taxon>Acetobacterales</taxon>
        <taxon>Acetobacteraceae</taxon>
    </lineage>
</organism>
<evidence type="ECO:0000313" key="2">
    <source>
        <dbReference type="EMBL" id="EHD13276.1"/>
    </source>
</evidence>
<sequence>MHFIHCFVDIPATLIKQFFYFKKNIFDNSILFHQKRNTLYKTRLSMQPLNLHINWIQNRNKNHHSGSLYAIYVVLTLFILQLLMAPLTFSNWWHCPMMMGESSASVTPMNMDECMHMSNMQPSKETKQDHHQKSQHGMVLCPLCTSFALPTPLLSGNPELPVLSVAIIAYQMKAYFSQAPPTVLTNNHPPRAPPIL</sequence>
<dbReference type="EMBL" id="AGFR01000009">
    <property type="protein sequence ID" value="EHD13276.1"/>
    <property type="molecule type" value="Genomic_DNA"/>
</dbReference>
<evidence type="ECO:0008006" key="4">
    <source>
        <dbReference type="Google" id="ProtNLM"/>
    </source>
</evidence>
<dbReference type="Proteomes" id="UP000005939">
    <property type="component" value="Unassembled WGS sequence"/>
</dbReference>
<name>G6F1H2_9PROT</name>
<feature type="transmembrane region" description="Helical" evidence="1">
    <location>
        <begin position="69"/>
        <end position="89"/>
    </location>
</feature>
<reference evidence="2 3" key="1">
    <citation type="submission" date="2011-10" db="EMBL/GenBank/DDBJ databases">
        <title>Genome Sequence of Commensalibacter intestini A911, isolated from Drosophila gut.</title>
        <authorList>
            <person name="Lee W.-J."/>
            <person name="Kim E.-K."/>
        </authorList>
    </citation>
    <scope>NUCLEOTIDE SEQUENCE [LARGE SCALE GENOMIC DNA]</scope>
    <source>
        <strain evidence="2 3">A911</strain>
    </source>
</reference>
<comment type="caution">
    <text evidence="2">The sequence shown here is derived from an EMBL/GenBank/DDBJ whole genome shotgun (WGS) entry which is preliminary data.</text>
</comment>
<proteinExistence type="predicted"/>
<dbReference type="STRING" id="1088868.CIN_14680"/>
<protein>
    <recommendedName>
        <fullName evidence="4">DUF2946 domain-containing protein</fullName>
    </recommendedName>
</protein>
<dbReference type="AlphaFoldDB" id="G6F1H2"/>
<dbReference type="Pfam" id="PF11162">
    <property type="entry name" value="DUF2946"/>
    <property type="match status" value="1"/>
</dbReference>
<keyword evidence="1" id="KW-0472">Membrane</keyword>
<evidence type="ECO:0000313" key="3">
    <source>
        <dbReference type="Proteomes" id="UP000005939"/>
    </source>
</evidence>